<protein>
    <submittedName>
        <fullName evidence="1">Uncharacterized protein</fullName>
    </submittedName>
</protein>
<gene>
    <name evidence="1" type="ORF">MLD38_031138</name>
</gene>
<sequence length="1039" mass="114806">MFVKKLVEKASRKPAGTEGFKCVDVEPGIVFHYGIPPGCSKFGYDSIQSILAVSTKEGRIKLLGKDNTQILLESQDIGVSKFLQFVENEGLLLSVTFRNQLEVWDIDRRTLCCVYDFKEPLTSLNIISHTLYIYAGSSRGNVSILNLVPEQRRVIQMKYSIPFAVSHGYQGPSPGDAAVMFTLPQPLAESKRILILYEDGVMVLWEIQESKAIFTGGVMLSGHHEQKQVTSACWACPLGSKVAIGYSTGDIFVWSIPAPKGTAEAGSESSSQTIPLCKFNLGYKLDKVPIGSLKWIQGDGKASRLYVMGSSDTANSNPLQVLLMSSASESRIVKLVLPLPEPCISMEITSTYSSKQKPEILVVLGKSGRMYAYDDSLIENYLLQCQSRSAPSLPKEIPIKMPFVDSAISTSVFITNNLLISDPGDEEYAKFARKVPPLLLCNKFARTGINMSTNVCGGLSEVKNLYITGHSNGTIKFWDISCPIPLPIFSMEQQSDGNSSLGGVAVTALNFDVRNRILVTGDKDGVVRIYELKSDSYNSGIMKRGSNSMIKGMKVVKVNGAVLSLVMNNKFKHLAVGSQQGYVSLIDMDGPTVLFTTPISSEISPGIISMSFGSFALHEFKKNILVFVTRDSSVSALDCENGNPLSTSMVHPKKPSQALFMEILDGNPRDVQGTPFEDAVEKQEMLLLCSQKAVYIYSLSNLVQGVKKVLHKKKLQSSCCWASMFYSPDAGLILLFTDGRIQIRSLPELTLIRETEIRGYPITPTELNPSPDGSICSSHDGQVVMVNKDQDIMVFAIMLPKSVYRLRDSLGQVYRKDLIFPEENFSSNGVAQKQKPKGLFSSLMRDSKADREKHPLELEREDRRERTEALSKIFSTENFPCDSGNVDKIDNPIQCKEDVSYEGDADMNIDDIDLDDFEAKPKGNNVLAGLNKKMLTSKLQNIKGKLKNIKIKMDNNDTEKEHQQSNEMGTVDQIKRKYGVSMSTEVGAAKMAQNKLLDNLGKLQGISHKTAEMQDTAKSFSSMAQELRRSAEQEKRGFL</sequence>
<dbReference type="Proteomes" id="UP001057402">
    <property type="component" value="Chromosome 9"/>
</dbReference>
<name>A0ACB9MSB1_9MYRT</name>
<keyword evidence="2" id="KW-1185">Reference proteome</keyword>
<dbReference type="EMBL" id="CM042888">
    <property type="protein sequence ID" value="KAI4325771.1"/>
    <property type="molecule type" value="Genomic_DNA"/>
</dbReference>
<proteinExistence type="predicted"/>
<accession>A0ACB9MSB1</accession>
<reference evidence="2" key="1">
    <citation type="journal article" date="2023" name="Front. Plant Sci.">
        <title>Chromosomal-level genome assembly of Melastoma candidum provides insights into trichome evolution.</title>
        <authorList>
            <person name="Zhong Y."/>
            <person name="Wu W."/>
            <person name="Sun C."/>
            <person name="Zou P."/>
            <person name="Liu Y."/>
            <person name="Dai S."/>
            <person name="Zhou R."/>
        </authorList>
    </citation>
    <scope>NUCLEOTIDE SEQUENCE [LARGE SCALE GENOMIC DNA]</scope>
</reference>
<comment type="caution">
    <text evidence="1">The sequence shown here is derived from an EMBL/GenBank/DDBJ whole genome shotgun (WGS) entry which is preliminary data.</text>
</comment>
<organism evidence="1 2">
    <name type="scientific">Melastoma candidum</name>
    <dbReference type="NCBI Taxonomy" id="119954"/>
    <lineage>
        <taxon>Eukaryota</taxon>
        <taxon>Viridiplantae</taxon>
        <taxon>Streptophyta</taxon>
        <taxon>Embryophyta</taxon>
        <taxon>Tracheophyta</taxon>
        <taxon>Spermatophyta</taxon>
        <taxon>Magnoliopsida</taxon>
        <taxon>eudicotyledons</taxon>
        <taxon>Gunneridae</taxon>
        <taxon>Pentapetalae</taxon>
        <taxon>rosids</taxon>
        <taxon>malvids</taxon>
        <taxon>Myrtales</taxon>
        <taxon>Melastomataceae</taxon>
        <taxon>Melastomatoideae</taxon>
        <taxon>Melastomateae</taxon>
        <taxon>Melastoma</taxon>
    </lineage>
</organism>
<evidence type="ECO:0000313" key="2">
    <source>
        <dbReference type="Proteomes" id="UP001057402"/>
    </source>
</evidence>
<evidence type="ECO:0000313" key="1">
    <source>
        <dbReference type="EMBL" id="KAI4325771.1"/>
    </source>
</evidence>